<dbReference type="InterPro" id="IPR001041">
    <property type="entry name" value="2Fe-2S_ferredoxin-type"/>
</dbReference>
<feature type="domain" description="2Fe-2S ferredoxin-type" evidence="6">
    <location>
        <begin position="2"/>
        <end position="78"/>
    </location>
</feature>
<evidence type="ECO:0000256" key="4">
    <source>
        <dbReference type="ARBA" id="ARBA00023004"/>
    </source>
</evidence>
<keyword evidence="5" id="KW-0411">Iron-sulfur</keyword>
<keyword evidence="4" id="KW-0408">Iron</keyword>
<dbReference type="RefSeq" id="WP_002573894.1">
    <property type="nucleotide sequence ID" value="NZ_BAABZS010000001.1"/>
</dbReference>
<dbReference type="SUPFAM" id="SSF47741">
    <property type="entry name" value="CO dehydrogenase ISP C-domain like"/>
    <property type="match status" value="1"/>
</dbReference>
<keyword evidence="2" id="KW-0479">Metal-binding</keyword>
<evidence type="ECO:0000256" key="1">
    <source>
        <dbReference type="ARBA" id="ARBA00022714"/>
    </source>
</evidence>
<dbReference type="Gene3D" id="3.10.20.30">
    <property type="match status" value="1"/>
</dbReference>
<dbReference type="GO" id="GO:0051537">
    <property type="term" value="F:2 iron, 2 sulfur cluster binding"/>
    <property type="evidence" value="ECO:0007669"/>
    <property type="project" value="UniProtKB-KW"/>
</dbReference>
<dbReference type="AlphaFoldDB" id="A0A6N2XSU8"/>
<dbReference type="EMBL" id="CACRTF010000032">
    <property type="protein sequence ID" value="VYT57514.1"/>
    <property type="molecule type" value="Genomic_DNA"/>
</dbReference>
<dbReference type="InterPro" id="IPR036884">
    <property type="entry name" value="2Fe-2S-bd_dom_sf"/>
</dbReference>
<evidence type="ECO:0000256" key="3">
    <source>
        <dbReference type="ARBA" id="ARBA00023002"/>
    </source>
</evidence>
<protein>
    <submittedName>
        <fullName evidence="7">Carbon monoxide dehydrogenase small chain</fullName>
        <ecNumber evidence="7">1.2.99.2</ecNumber>
    </submittedName>
</protein>
<proteinExistence type="predicted"/>
<dbReference type="FunFam" id="1.10.150.120:FF:000003">
    <property type="entry name" value="Carbon monoxide dehydrogenase, small subunit"/>
    <property type="match status" value="1"/>
</dbReference>
<sequence length="165" mass="18225">MPVVHFDLNGRAVCVDVDGKELLVDTLRKRFLLTGTKKACGTDDCGACTVLIDNRAVRSCAYLTCMAEGRNVMTIEGLGTPWHLHPLQQAFIDAGAVQCGYCTPGMIMTVYGLLEEKENPDEEEIRMAISGNLCRCTGYQKIVNAVKLAAERRLMTANHSWEEIK</sequence>
<dbReference type="InterPro" id="IPR036010">
    <property type="entry name" value="2Fe-2S_ferredoxin-like_sf"/>
</dbReference>
<dbReference type="PANTHER" id="PTHR44379:SF5">
    <property type="entry name" value="OXIDOREDUCTASE WITH IRON-SULFUR SUBUNIT"/>
    <property type="match status" value="1"/>
</dbReference>
<name>A0A6N2XSU8_9FIRM</name>
<dbReference type="Gene3D" id="1.10.150.120">
    <property type="entry name" value="[2Fe-2S]-binding domain"/>
    <property type="match status" value="1"/>
</dbReference>
<dbReference type="InterPro" id="IPR051452">
    <property type="entry name" value="Diverse_Oxidoreductases"/>
</dbReference>
<keyword evidence="3 7" id="KW-0560">Oxidoreductase</keyword>
<evidence type="ECO:0000256" key="5">
    <source>
        <dbReference type="ARBA" id="ARBA00023014"/>
    </source>
</evidence>
<evidence type="ECO:0000259" key="6">
    <source>
        <dbReference type="PROSITE" id="PS51085"/>
    </source>
</evidence>
<dbReference type="InterPro" id="IPR002888">
    <property type="entry name" value="2Fe-2S-bd"/>
</dbReference>
<dbReference type="PROSITE" id="PS51085">
    <property type="entry name" value="2FE2S_FER_2"/>
    <property type="match status" value="1"/>
</dbReference>
<evidence type="ECO:0000313" key="7">
    <source>
        <dbReference type="EMBL" id="VYT57514.1"/>
    </source>
</evidence>
<accession>A0A6N2XSU8</accession>
<dbReference type="SUPFAM" id="SSF54292">
    <property type="entry name" value="2Fe-2S ferredoxin-like"/>
    <property type="match status" value="1"/>
</dbReference>
<gene>
    <name evidence="7" type="primary">cutS_1</name>
    <name evidence="7" type="ORF">CBLFYP116_00576</name>
</gene>
<dbReference type="EC" id="1.2.99.2" evidence="7"/>
<dbReference type="PANTHER" id="PTHR44379">
    <property type="entry name" value="OXIDOREDUCTASE WITH IRON-SULFUR SUBUNIT"/>
    <property type="match status" value="1"/>
</dbReference>
<dbReference type="GO" id="GO:0016491">
    <property type="term" value="F:oxidoreductase activity"/>
    <property type="evidence" value="ECO:0007669"/>
    <property type="project" value="UniProtKB-KW"/>
</dbReference>
<evidence type="ECO:0000256" key="2">
    <source>
        <dbReference type="ARBA" id="ARBA00022723"/>
    </source>
</evidence>
<dbReference type="Pfam" id="PF01799">
    <property type="entry name" value="Fer2_2"/>
    <property type="match status" value="1"/>
</dbReference>
<dbReference type="InterPro" id="IPR012675">
    <property type="entry name" value="Beta-grasp_dom_sf"/>
</dbReference>
<dbReference type="GO" id="GO:0046872">
    <property type="term" value="F:metal ion binding"/>
    <property type="evidence" value="ECO:0007669"/>
    <property type="project" value="UniProtKB-KW"/>
</dbReference>
<organism evidence="7">
    <name type="scientific">Enterocloster bolteae</name>
    <dbReference type="NCBI Taxonomy" id="208479"/>
    <lineage>
        <taxon>Bacteria</taxon>
        <taxon>Bacillati</taxon>
        <taxon>Bacillota</taxon>
        <taxon>Clostridia</taxon>
        <taxon>Lachnospirales</taxon>
        <taxon>Lachnospiraceae</taxon>
        <taxon>Enterocloster</taxon>
    </lineage>
</organism>
<dbReference type="GeneID" id="23111333"/>
<dbReference type="Pfam" id="PF00111">
    <property type="entry name" value="Fer2"/>
    <property type="match status" value="1"/>
</dbReference>
<keyword evidence="1" id="KW-0001">2Fe-2S</keyword>
<reference evidence="7" key="1">
    <citation type="submission" date="2019-11" db="EMBL/GenBank/DDBJ databases">
        <authorList>
            <person name="Feng L."/>
        </authorList>
    </citation>
    <scope>NUCLEOTIDE SEQUENCE</scope>
    <source>
        <strain evidence="7">CbolteaeLFYP116</strain>
    </source>
</reference>